<evidence type="ECO:0000256" key="3">
    <source>
        <dbReference type="ARBA" id="ARBA00022596"/>
    </source>
</evidence>
<evidence type="ECO:0000256" key="5">
    <source>
        <dbReference type="HAMAP-Rule" id="MF_00822"/>
    </source>
</evidence>
<keyword evidence="4 5" id="KW-0143">Chaperone</keyword>
<dbReference type="AlphaFoldDB" id="A0A1H3BDM7"/>
<dbReference type="HAMAP" id="MF_00822">
    <property type="entry name" value="UreE"/>
    <property type="match status" value="1"/>
</dbReference>
<keyword evidence="3 5" id="KW-0533">Nickel</keyword>
<feature type="compositionally biased region" description="Basic and acidic residues" evidence="6">
    <location>
        <begin position="147"/>
        <end position="206"/>
    </location>
</feature>
<accession>A0A1H3BDM7</accession>
<proteinExistence type="inferred from homology"/>
<comment type="function">
    <text evidence="5">Involved in urease metallocenter assembly. Binds nickel. Probably functions as a nickel donor during metallocenter assembly.</text>
</comment>
<protein>
    <recommendedName>
        <fullName evidence="5">Urease accessory protein UreE</fullName>
    </recommendedName>
</protein>
<dbReference type="InterPro" id="IPR004029">
    <property type="entry name" value="UreE_N"/>
</dbReference>
<dbReference type="SUPFAM" id="SSF69737">
    <property type="entry name" value="Urease metallochaperone UreE, C-terminal domain"/>
    <property type="match status" value="1"/>
</dbReference>
<dbReference type="Proteomes" id="UP000198539">
    <property type="component" value="Unassembled WGS sequence"/>
</dbReference>
<dbReference type="GO" id="GO:0006457">
    <property type="term" value="P:protein folding"/>
    <property type="evidence" value="ECO:0007669"/>
    <property type="project" value="InterPro"/>
</dbReference>
<reference evidence="8 9" key="1">
    <citation type="submission" date="2016-10" db="EMBL/GenBank/DDBJ databases">
        <authorList>
            <person name="de Groot N.N."/>
        </authorList>
    </citation>
    <scope>NUCLEOTIDE SEQUENCE [LARGE SCALE GENOMIC DNA]</scope>
    <source>
        <strain evidence="8 9">CGMCC 1.8894</strain>
    </source>
</reference>
<dbReference type="EMBL" id="FNOM01000008">
    <property type="protein sequence ID" value="SDX40037.1"/>
    <property type="molecule type" value="Genomic_DNA"/>
</dbReference>
<keyword evidence="2 5" id="KW-0963">Cytoplasm</keyword>
<dbReference type="Gene3D" id="2.60.260.20">
    <property type="entry name" value="Urease metallochaperone UreE, N-terminal domain"/>
    <property type="match status" value="1"/>
</dbReference>
<evidence type="ECO:0000313" key="9">
    <source>
        <dbReference type="Proteomes" id="UP000198539"/>
    </source>
</evidence>
<dbReference type="Pfam" id="PF05194">
    <property type="entry name" value="UreE_C"/>
    <property type="match status" value="1"/>
</dbReference>
<dbReference type="GO" id="GO:0016151">
    <property type="term" value="F:nickel cation binding"/>
    <property type="evidence" value="ECO:0007669"/>
    <property type="project" value="UniProtKB-UniRule"/>
</dbReference>
<dbReference type="SMART" id="SM00988">
    <property type="entry name" value="UreE_N"/>
    <property type="match status" value="1"/>
</dbReference>
<comment type="subcellular location">
    <subcellularLocation>
        <location evidence="1 5">Cytoplasm</location>
    </subcellularLocation>
</comment>
<organism evidence="8 9">
    <name type="scientific">Roseicitreum antarcticum</name>
    <dbReference type="NCBI Taxonomy" id="564137"/>
    <lineage>
        <taxon>Bacteria</taxon>
        <taxon>Pseudomonadati</taxon>
        <taxon>Pseudomonadota</taxon>
        <taxon>Alphaproteobacteria</taxon>
        <taxon>Rhodobacterales</taxon>
        <taxon>Paracoccaceae</taxon>
        <taxon>Roseicitreum</taxon>
    </lineage>
</organism>
<dbReference type="InterPro" id="IPR012406">
    <property type="entry name" value="UreE"/>
</dbReference>
<dbReference type="OrthoDB" id="9802215at2"/>
<evidence type="ECO:0000256" key="6">
    <source>
        <dbReference type="SAM" id="MobiDB-lite"/>
    </source>
</evidence>
<dbReference type="SUPFAM" id="SSF69287">
    <property type="entry name" value="Urease metallochaperone UreE, N-terminal domain"/>
    <property type="match status" value="1"/>
</dbReference>
<dbReference type="InterPro" id="IPR007864">
    <property type="entry name" value="UreE_C_dom"/>
</dbReference>
<gene>
    <name evidence="5" type="primary">ureE</name>
    <name evidence="8" type="ORF">SAMN04488238_10818</name>
</gene>
<dbReference type="Gene3D" id="3.30.70.790">
    <property type="entry name" value="UreE, C-terminal domain"/>
    <property type="match status" value="1"/>
</dbReference>
<evidence type="ECO:0000256" key="1">
    <source>
        <dbReference type="ARBA" id="ARBA00004496"/>
    </source>
</evidence>
<sequence>MTTPRSHGLLRAGNYTEAADTVCLTYDARFIRRKKLVSDGGTTFHVDLGETVSLNDGDGFTLQDGRVIRVVAAEEPLLEITGPGLPRLAWHIGNRHTPCQIGPDRLLIRVDHVLEHMLRGLGADICPVSEPFLPEGGAYGHGRTMGHSHDAEAHAASEGHGHSHAEAHSHSHNHTHGEAHEHGHSHAEAHSHADGHAQNDAHDHSQVDAPVHSHPHRHTS</sequence>
<comment type="similarity">
    <text evidence="5">Belongs to the UreE family.</text>
</comment>
<dbReference type="Pfam" id="PF02814">
    <property type="entry name" value="UreE_N"/>
    <property type="match status" value="1"/>
</dbReference>
<dbReference type="InterPro" id="IPR036118">
    <property type="entry name" value="UreE_N_sf"/>
</dbReference>
<name>A0A1H3BDM7_9RHOB</name>
<evidence type="ECO:0000259" key="7">
    <source>
        <dbReference type="SMART" id="SM00988"/>
    </source>
</evidence>
<dbReference type="CDD" id="cd00571">
    <property type="entry name" value="UreE"/>
    <property type="match status" value="1"/>
</dbReference>
<feature type="domain" description="UreE urease accessory N-terminal" evidence="7">
    <location>
        <begin position="5"/>
        <end position="68"/>
    </location>
</feature>
<dbReference type="GO" id="GO:0051082">
    <property type="term" value="F:unfolded protein binding"/>
    <property type="evidence" value="ECO:0007669"/>
    <property type="project" value="UniProtKB-UniRule"/>
</dbReference>
<dbReference type="GO" id="GO:0005737">
    <property type="term" value="C:cytoplasm"/>
    <property type="evidence" value="ECO:0007669"/>
    <property type="project" value="UniProtKB-SubCell"/>
</dbReference>
<keyword evidence="9" id="KW-1185">Reference proteome</keyword>
<dbReference type="STRING" id="564137.SAMN04488238_10818"/>
<dbReference type="GO" id="GO:0019627">
    <property type="term" value="P:urea metabolic process"/>
    <property type="evidence" value="ECO:0007669"/>
    <property type="project" value="InterPro"/>
</dbReference>
<evidence type="ECO:0000256" key="2">
    <source>
        <dbReference type="ARBA" id="ARBA00022490"/>
    </source>
</evidence>
<evidence type="ECO:0000313" key="8">
    <source>
        <dbReference type="EMBL" id="SDX40037.1"/>
    </source>
</evidence>
<evidence type="ECO:0000256" key="4">
    <source>
        <dbReference type="ARBA" id="ARBA00023186"/>
    </source>
</evidence>
<dbReference type="GO" id="GO:0065003">
    <property type="term" value="P:protein-containing complex assembly"/>
    <property type="evidence" value="ECO:0007669"/>
    <property type="project" value="InterPro"/>
</dbReference>
<feature type="region of interest" description="Disordered" evidence="6">
    <location>
        <begin position="137"/>
        <end position="220"/>
    </location>
</feature>